<dbReference type="STRING" id="3818.A0A445DG96"/>
<protein>
    <submittedName>
        <fullName evidence="2">Uncharacterized protein</fullName>
    </submittedName>
</protein>
<reference evidence="2 3" key="1">
    <citation type="submission" date="2019-01" db="EMBL/GenBank/DDBJ databases">
        <title>Sequencing of cultivated peanut Arachis hypogaea provides insights into genome evolution and oil improvement.</title>
        <authorList>
            <person name="Chen X."/>
        </authorList>
    </citation>
    <scope>NUCLEOTIDE SEQUENCE [LARGE SCALE GENOMIC DNA]</scope>
    <source>
        <strain evidence="3">cv. Fuhuasheng</strain>
        <tissue evidence="2">Leaves</tissue>
    </source>
</reference>
<dbReference type="EMBL" id="SDMP01000004">
    <property type="protein sequence ID" value="RYR62218.1"/>
    <property type="molecule type" value="Genomic_DNA"/>
</dbReference>
<feature type="region of interest" description="Disordered" evidence="1">
    <location>
        <begin position="48"/>
        <end position="86"/>
    </location>
</feature>
<dbReference type="AlphaFoldDB" id="A0A445DG96"/>
<name>A0A445DG96_ARAHY</name>
<gene>
    <name evidence="2" type="ORF">Ahy_A04g019632</name>
</gene>
<dbReference type="Proteomes" id="UP000289738">
    <property type="component" value="Chromosome A04"/>
</dbReference>
<evidence type="ECO:0000313" key="3">
    <source>
        <dbReference type="Proteomes" id="UP000289738"/>
    </source>
</evidence>
<proteinExistence type="predicted"/>
<comment type="caution">
    <text evidence="2">The sequence shown here is derived from an EMBL/GenBank/DDBJ whole genome shotgun (WGS) entry which is preliminary data.</text>
</comment>
<feature type="compositionally biased region" description="Basic and acidic residues" evidence="1">
    <location>
        <begin position="48"/>
        <end position="61"/>
    </location>
</feature>
<sequence>MEPQDKVNNQIENCFSCTSSNRESWGKCSSSGGNDEEPCADLKYRSMKEKCSEPKEDEKKLQKNKNKIKKKKKKKGEIADKKGKGDRFEKLEALSRRLQHCLLKGSTH</sequence>
<keyword evidence="3" id="KW-1185">Reference proteome</keyword>
<organism evidence="2 3">
    <name type="scientific">Arachis hypogaea</name>
    <name type="common">Peanut</name>
    <dbReference type="NCBI Taxonomy" id="3818"/>
    <lineage>
        <taxon>Eukaryota</taxon>
        <taxon>Viridiplantae</taxon>
        <taxon>Streptophyta</taxon>
        <taxon>Embryophyta</taxon>
        <taxon>Tracheophyta</taxon>
        <taxon>Spermatophyta</taxon>
        <taxon>Magnoliopsida</taxon>
        <taxon>eudicotyledons</taxon>
        <taxon>Gunneridae</taxon>
        <taxon>Pentapetalae</taxon>
        <taxon>rosids</taxon>
        <taxon>fabids</taxon>
        <taxon>Fabales</taxon>
        <taxon>Fabaceae</taxon>
        <taxon>Papilionoideae</taxon>
        <taxon>50 kb inversion clade</taxon>
        <taxon>dalbergioids sensu lato</taxon>
        <taxon>Dalbergieae</taxon>
        <taxon>Pterocarpus clade</taxon>
        <taxon>Arachis</taxon>
    </lineage>
</organism>
<feature type="compositionally biased region" description="Basic residues" evidence="1">
    <location>
        <begin position="62"/>
        <end position="75"/>
    </location>
</feature>
<evidence type="ECO:0000256" key="1">
    <source>
        <dbReference type="SAM" id="MobiDB-lite"/>
    </source>
</evidence>
<feature type="compositionally biased region" description="Basic and acidic residues" evidence="1">
    <location>
        <begin position="76"/>
        <end position="86"/>
    </location>
</feature>
<evidence type="ECO:0000313" key="2">
    <source>
        <dbReference type="EMBL" id="RYR62218.1"/>
    </source>
</evidence>
<accession>A0A445DG96</accession>